<evidence type="ECO:0000256" key="1">
    <source>
        <dbReference type="ARBA" id="ARBA00022679"/>
    </source>
</evidence>
<protein>
    <submittedName>
        <fullName evidence="4">GNAT family N-acetyltransferase</fullName>
    </submittedName>
</protein>
<dbReference type="PANTHER" id="PTHR43420:SF44">
    <property type="entry name" value="ACETYLTRANSFERASE YPEA"/>
    <property type="match status" value="1"/>
</dbReference>
<dbReference type="InterPro" id="IPR016181">
    <property type="entry name" value="Acyl_CoA_acyltransferase"/>
</dbReference>
<dbReference type="Gene3D" id="3.40.630.30">
    <property type="match status" value="1"/>
</dbReference>
<keyword evidence="1 4" id="KW-0808">Transferase</keyword>
<evidence type="ECO:0000259" key="3">
    <source>
        <dbReference type="PROSITE" id="PS51186"/>
    </source>
</evidence>
<reference evidence="4 5" key="1">
    <citation type="submission" date="2020-08" db="EMBL/GenBank/DDBJ databases">
        <title>Cohnella phylogeny.</title>
        <authorList>
            <person name="Dunlap C."/>
        </authorList>
    </citation>
    <scope>NUCLEOTIDE SEQUENCE [LARGE SCALE GENOMIC DNA]</scope>
    <source>
        <strain evidence="4 5">DSM 28246</strain>
    </source>
</reference>
<dbReference type="CDD" id="cd04301">
    <property type="entry name" value="NAT_SF"/>
    <property type="match status" value="1"/>
</dbReference>
<proteinExistence type="predicted"/>
<dbReference type="InterPro" id="IPR050680">
    <property type="entry name" value="YpeA/RimI_acetyltransf"/>
</dbReference>
<dbReference type="Pfam" id="PF24553">
    <property type="entry name" value="Rv0428c_C"/>
    <property type="match status" value="1"/>
</dbReference>
<sequence length="278" mass="31529">MYIYSYDLRRITVRRRQASNRSAREKGGRRVRERIEQLTLNAWPALQQILYDGWVIRMADGYTKRANSVQPLQAGSIPDLREKVGYCEDLYHAAGLPAIFKLTPFAAPAGLDRRLDDYGYAVQDLSVVKTRSLTAQALPEPELRDVRIESELSAAWLAAASSLLPLNERQQATASRMFAPGCLRKGFFALHWEGAPVACGIGVIEDGFVGLYDIVTDPKLRNRGIAEQLLLHVLKWGRDRGAIASYLQVVQDNAPAQRLYAKLGYEELYPYWYRVRWP</sequence>
<comment type="caution">
    <text evidence="4">The sequence shown here is derived from an EMBL/GenBank/DDBJ whole genome shotgun (WGS) entry which is preliminary data.</text>
</comment>
<dbReference type="PANTHER" id="PTHR43420">
    <property type="entry name" value="ACETYLTRANSFERASE"/>
    <property type="match status" value="1"/>
</dbReference>
<accession>A0A7X0RWA3</accession>
<gene>
    <name evidence="4" type="ORF">H7C19_21695</name>
</gene>
<dbReference type="SUPFAM" id="SSF55729">
    <property type="entry name" value="Acyl-CoA N-acyltransferases (Nat)"/>
    <property type="match status" value="1"/>
</dbReference>
<evidence type="ECO:0000313" key="4">
    <source>
        <dbReference type="EMBL" id="MBB6673294.1"/>
    </source>
</evidence>
<dbReference type="EMBL" id="JACJVP010000036">
    <property type="protein sequence ID" value="MBB6673294.1"/>
    <property type="molecule type" value="Genomic_DNA"/>
</dbReference>
<dbReference type="InterPro" id="IPR056935">
    <property type="entry name" value="Rv0428c-like_C"/>
</dbReference>
<evidence type="ECO:0000256" key="2">
    <source>
        <dbReference type="ARBA" id="ARBA00023315"/>
    </source>
</evidence>
<keyword evidence="2" id="KW-0012">Acyltransferase</keyword>
<dbReference type="AlphaFoldDB" id="A0A7X0RWA3"/>
<dbReference type="GO" id="GO:0016747">
    <property type="term" value="F:acyltransferase activity, transferring groups other than amino-acyl groups"/>
    <property type="evidence" value="ECO:0007669"/>
    <property type="project" value="InterPro"/>
</dbReference>
<dbReference type="Proteomes" id="UP000547209">
    <property type="component" value="Unassembled WGS sequence"/>
</dbReference>
<organism evidence="4 5">
    <name type="scientific">Cohnella nanjingensis</name>
    <dbReference type="NCBI Taxonomy" id="1387779"/>
    <lineage>
        <taxon>Bacteria</taxon>
        <taxon>Bacillati</taxon>
        <taxon>Bacillota</taxon>
        <taxon>Bacilli</taxon>
        <taxon>Bacillales</taxon>
        <taxon>Paenibacillaceae</taxon>
        <taxon>Cohnella</taxon>
    </lineage>
</organism>
<evidence type="ECO:0000313" key="5">
    <source>
        <dbReference type="Proteomes" id="UP000547209"/>
    </source>
</evidence>
<name>A0A7X0RWA3_9BACL</name>
<keyword evidence="5" id="KW-1185">Reference proteome</keyword>
<feature type="domain" description="N-acetyltransferase" evidence="3">
    <location>
        <begin position="141"/>
        <end position="278"/>
    </location>
</feature>
<dbReference type="PROSITE" id="PS51186">
    <property type="entry name" value="GNAT"/>
    <property type="match status" value="1"/>
</dbReference>
<dbReference type="InterPro" id="IPR000182">
    <property type="entry name" value="GNAT_dom"/>
</dbReference>